<proteinExistence type="predicted"/>
<evidence type="ECO:0000256" key="2">
    <source>
        <dbReference type="ARBA" id="ARBA00022475"/>
    </source>
</evidence>
<name>A0A1H6LKX7_9GAMM</name>
<dbReference type="PANTHER" id="PTHR30250">
    <property type="entry name" value="PST FAMILY PREDICTED COLANIC ACID TRANSPORTER"/>
    <property type="match status" value="1"/>
</dbReference>
<sequence length="478" mass="52351">MLLSNTLKYLPSQVLAPLSQFLSIILWTYFGDEKLIGYITLITAFQELAMAMFVNWWMHYAMREYGTFKQQNNLPAFWQSSRSVIAISSVLMVIAALINLLLFIDQAASLTTCILVALYAMFRASNNFNAAIASLEQQIVRYSILTTVGPFVGLFIGVALLQQFGADPIYPLLGYVLGEMLASILAYRRSSASWRHWSVNRSTVLQALHYGFPMIGSALFAWLILQYPRYFIASSMSLEQAGLYAVGVGLGLRIASLITMMVTPAALPLLFKLVHEKGEPAAVAQLQQNLLLLLLVLLPGLVGLYAVMPVLIPLLVEQRFVDAALLVMPWALLAGGIEAIKNGYLNHYFFIRKRTGAILGYDAAMALTAVVLSYFLVSAMGIKGGAMASTMALALGITVIGLWLLLTKRVTLPYLSIIKMLLAVGVMYLLVQKVDAAQPLTSLLLKIGVGALSYIAVMLLLFRADVAGFIRQRQSGAG</sequence>
<protein>
    <submittedName>
        <fullName evidence="7">Membrane protein involved in the export of O-antigen and teichoic acid</fullName>
    </submittedName>
</protein>
<feature type="transmembrane region" description="Helical" evidence="6">
    <location>
        <begin position="386"/>
        <end position="405"/>
    </location>
</feature>
<dbReference type="Proteomes" id="UP000199371">
    <property type="component" value="Unassembled WGS sequence"/>
</dbReference>
<evidence type="ECO:0000256" key="1">
    <source>
        <dbReference type="ARBA" id="ARBA00004651"/>
    </source>
</evidence>
<dbReference type="PANTHER" id="PTHR30250:SF11">
    <property type="entry name" value="O-ANTIGEN TRANSPORTER-RELATED"/>
    <property type="match status" value="1"/>
</dbReference>
<organism evidence="7 8">
    <name type="scientific">Rheinheimera pacifica</name>
    <dbReference type="NCBI Taxonomy" id="173990"/>
    <lineage>
        <taxon>Bacteria</taxon>
        <taxon>Pseudomonadati</taxon>
        <taxon>Pseudomonadota</taxon>
        <taxon>Gammaproteobacteria</taxon>
        <taxon>Chromatiales</taxon>
        <taxon>Chromatiaceae</taxon>
        <taxon>Rheinheimera</taxon>
    </lineage>
</organism>
<feature type="transmembrane region" description="Helical" evidence="6">
    <location>
        <begin position="412"/>
        <end position="431"/>
    </location>
</feature>
<feature type="transmembrane region" description="Helical" evidence="6">
    <location>
        <begin position="443"/>
        <end position="462"/>
    </location>
</feature>
<reference evidence="8" key="1">
    <citation type="submission" date="2016-10" db="EMBL/GenBank/DDBJ databases">
        <authorList>
            <person name="Varghese N."/>
            <person name="Submissions S."/>
        </authorList>
    </citation>
    <scope>NUCLEOTIDE SEQUENCE [LARGE SCALE GENOMIC DNA]</scope>
    <source>
        <strain evidence="8">DSM 17616</strain>
    </source>
</reference>
<feature type="transmembrane region" description="Helical" evidence="6">
    <location>
        <begin position="245"/>
        <end position="270"/>
    </location>
</feature>
<dbReference type="AlphaFoldDB" id="A0A1H6LKX7"/>
<feature type="transmembrane region" description="Helical" evidence="6">
    <location>
        <begin position="83"/>
        <end position="101"/>
    </location>
</feature>
<feature type="transmembrane region" description="Helical" evidence="6">
    <location>
        <begin position="290"/>
        <end position="314"/>
    </location>
</feature>
<feature type="transmembrane region" description="Helical" evidence="6">
    <location>
        <begin position="142"/>
        <end position="162"/>
    </location>
</feature>
<evidence type="ECO:0000256" key="6">
    <source>
        <dbReference type="SAM" id="Phobius"/>
    </source>
</evidence>
<evidence type="ECO:0000256" key="5">
    <source>
        <dbReference type="ARBA" id="ARBA00023136"/>
    </source>
</evidence>
<comment type="subcellular location">
    <subcellularLocation>
        <location evidence="1">Cell membrane</location>
        <topology evidence="1">Multi-pass membrane protein</topology>
    </subcellularLocation>
</comment>
<dbReference type="STRING" id="173990.SAMN05660691_02000"/>
<evidence type="ECO:0000313" key="7">
    <source>
        <dbReference type="EMBL" id="SEH89230.1"/>
    </source>
</evidence>
<keyword evidence="3 6" id="KW-0812">Transmembrane</keyword>
<dbReference type="Pfam" id="PF13440">
    <property type="entry name" value="Polysacc_synt_3"/>
    <property type="match status" value="1"/>
</dbReference>
<keyword evidence="4 6" id="KW-1133">Transmembrane helix</keyword>
<dbReference type="EMBL" id="FNXF01000006">
    <property type="protein sequence ID" value="SEH89230.1"/>
    <property type="molecule type" value="Genomic_DNA"/>
</dbReference>
<evidence type="ECO:0000256" key="4">
    <source>
        <dbReference type="ARBA" id="ARBA00022989"/>
    </source>
</evidence>
<keyword evidence="2" id="KW-1003">Cell membrane</keyword>
<feature type="transmembrane region" description="Helical" evidence="6">
    <location>
        <begin position="320"/>
        <end position="337"/>
    </location>
</feature>
<keyword evidence="5 6" id="KW-0472">Membrane</keyword>
<feature type="transmembrane region" description="Helical" evidence="6">
    <location>
        <begin position="36"/>
        <end position="62"/>
    </location>
</feature>
<feature type="transmembrane region" description="Helical" evidence="6">
    <location>
        <begin position="358"/>
        <end position="380"/>
    </location>
</feature>
<evidence type="ECO:0000313" key="8">
    <source>
        <dbReference type="Proteomes" id="UP000199371"/>
    </source>
</evidence>
<dbReference type="GO" id="GO:0005886">
    <property type="term" value="C:plasma membrane"/>
    <property type="evidence" value="ECO:0007669"/>
    <property type="project" value="UniProtKB-SubCell"/>
</dbReference>
<evidence type="ECO:0000256" key="3">
    <source>
        <dbReference type="ARBA" id="ARBA00022692"/>
    </source>
</evidence>
<feature type="transmembrane region" description="Helical" evidence="6">
    <location>
        <begin position="107"/>
        <end position="122"/>
    </location>
</feature>
<feature type="transmembrane region" description="Helical" evidence="6">
    <location>
        <begin position="168"/>
        <end position="187"/>
    </location>
</feature>
<gene>
    <name evidence="7" type="ORF">SAMN05660691_02000</name>
</gene>
<accession>A0A1H6LKX7</accession>
<keyword evidence="8" id="KW-1185">Reference proteome</keyword>
<dbReference type="InterPro" id="IPR050833">
    <property type="entry name" value="Poly_Biosynth_Transport"/>
</dbReference>
<dbReference type="OrthoDB" id="8581970at2"/>
<dbReference type="RefSeq" id="WP_092792877.1">
    <property type="nucleotide sequence ID" value="NZ_FNXF01000006.1"/>
</dbReference>
<feature type="transmembrane region" description="Helical" evidence="6">
    <location>
        <begin position="207"/>
        <end position="225"/>
    </location>
</feature>
<feature type="transmembrane region" description="Helical" evidence="6">
    <location>
        <begin position="12"/>
        <end position="30"/>
    </location>
</feature>